<proteinExistence type="predicted"/>
<dbReference type="PANTHER" id="PTHR30055">
    <property type="entry name" value="HTH-TYPE TRANSCRIPTIONAL REGULATOR RUTR"/>
    <property type="match status" value="1"/>
</dbReference>
<evidence type="ECO:0000259" key="5">
    <source>
        <dbReference type="PROSITE" id="PS50977"/>
    </source>
</evidence>
<dbReference type="EMBL" id="FOZL01000002">
    <property type="protein sequence ID" value="SFS21212.1"/>
    <property type="molecule type" value="Genomic_DNA"/>
</dbReference>
<dbReference type="GO" id="GO:0003700">
    <property type="term" value="F:DNA-binding transcription factor activity"/>
    <property type="evidence" value="ECO:0007669"/>
    <property type="project" value="TreeGrafter"/>
</dbReference>
<name>A0A1I6MZT1_9BACT</name>
<gene>
    <name evidence="6" type="ORF">SAMN05421771_4092</name>
</gene>
<dbReference type="Pfam" id="PF17931">
    <property type="entry name" value="TetR_C_23"/>
    <property type="match status" value="1"/>
</dbReference>
<dbReference type="RefSeq" id="WP_089843296.1">
    <property type="nucleotide sequence ID" value="NZ_FOZL01000002.1"/>
</dbReference>
<dbReference type="InterPro" id="IPR009057">
    <property type="entry name" value="Homeodomain-like_sf"/>
</dbReference>
<dbReference type="InterPro" id="IPR050109">
    <property type="entry name" value="HTH-type_TetR-like_transc_reg"/>
</dbReference>
<dbReference type="GO" id="GO:0000976">
    <property type="term" value="F:transcription cis-regulatory region binding"/>
    <property type="evidence" value="ECO:0007669"/>
    <property type="project" value="TreeGrafter"/>
</dbReference>
<dbReference type="PANTHER" id="PTHR30055:SF234">
    <property type="entry name" value="HTH-TYPE TRANSCRIPTIONAL REGULATOR BETI"/>
    <property type="match status" value="1"/>
</dbReference>
<dbReference type="PROSITE" id="PS01081">
    <property type="entry name" value="HTH_TETR_1"/>
    <property type="match status" value="1"/>
</dbReference>
<keyword evidence="3" id="KW-0804">Transcription</keyword>
<accession>A0A1I6MZT1</accession>
<evidence type="ECO:0000256" key="1">
    <source>
        <dbReference type="ARBA" id="ARBA00023015"/>
    </source>
</evidence>
<organism evidence="6 7">
    <name type="scientific">Granulicella pectinivorans</name>
    <dbReference type="NCBI Taxonomy" id="474950"/>
    <lineage>
        <taxon>Bacteria</taxon>
        <taxon>Pseudomonadati</taxon>
        <taxon>Acidobacteriota</taxon>
        <taxon>Terriglobia</taxon>
        <taxon>Terriglobales</taxon>
        <taxon>Acidobacteriaceae</taxon>
        <taxon>Granulicella</taxon>
    </lineage>
</organism>
<sequence>MTQPAKATKKSVETRHRILGAALDLFREHGFERTTMRDVAARAGVATGAAYYYFESKDAIVLAFYAQAQDEMQTIIETALDQSTTLEERLRAIIQAKFDYFAPNRALLGALSAHTDPEHPLSPFSVSTTAIREQDIARFDRAAKDSKVKLPANIAPYLARLLWMYQMGLILFWVYDRSENQRRTGYLFTQTLKMLLLTLKLAGLPFLKPMHKLAGDLLKVIYNEE</sequence>
<feature type="DNA-binding region" description="H-T-H motif" evidence="4">
    <location>
        <begin position="35"/>
        <end position="54"/>
    </location>
</feature>
<evidence type="ECO:0000256" key="3">
    <source>
        <dbReference type="ARBA" id="ARBA00023163"/>
    </source>
</evidence>
<dbReference type="SUPFAM" id="SSF48498">
    <property type="entry name" value="Tetracyclin repressor-like, C-terminal domain"/>
    <property type="match status" value="1"/>
</dbReference>
<keyword evidence="2 4" id="KW-0238">DNA-binding</keyword>
<protein>
    <submittedName>
        <fullName evidence="6">Transcriptional regulator, TetR family</fullName>
    </submittedName>
</protein>
<dbReference type="Pfam" id="PF00440">
    <property type="entry name" value="TetR_N"/>
    <property type="match status" value="1"/>
</dbReference>
<evidence type="ECO:0000313" key="7">
    <source>
        <dbReference type="Proteomes" id="UP000199024"/>
    </source>
</evidence>
<dbReference type="OrthoDB" id="116659at2"/>
<dbReference type="SUPFAM" id="SSF46689">
    <property type="entry name" value="Homeodomain-like"/>
    <property type="match status" value="1"/>
</dbReference>
<dbReference type="InterPro" id="IPR023772">
    <property type="entry name" value="DNA-bd_HTH_TetR-type_CS"/>
</dbReference>
<evidence type="ECO:0000256" key="4">
    <source>
        <dbReference type="PROSITE-ProRule" id="PRU00335"/>
    </source>
</evidence>
<dbReference type="PRINTS" id="PR00455">
    <property type="entry name" value="HTHTETR"/>
</dbReference>
<dbReference type="InterPro" id="IPR041673">
    <property type="entry name" value="TetR_C_23"/>
</dbReference>
<dbReference type="PROSITE" id="PS50977">
    <property type="entry name" value="HTH_TETR_2"/>
    <property type="match status" value="1"/>
</dbReference>
<feature type="domain" description="HTH tetR-type" evidence="5">
    <location>
        <begin position="12"/>
        <end position="72"/>
    </location>
</feature>
<dbReference type="Gene3D" id="1.10.357.10">
    <property type="entry name" value="Tetracycline Repressor, domain 2"/>
    <property type="match status" value="1"/>
</dbReference>
<dbReference type="InterPro" id="IPR036271">
    <property type="entry name" value="Tet_transcr_reg_TetR-rel_C_sf"/>
</dbReference>
<evidence type="ECO:0000256" key="2">
    <source>
        <dbReference type="ARBA" id="ARBA00023125"/>
    </source>
</evidence>
<dbReference type="AlphaFoldDB" id="A0A1I6MZT1"/>
<keyword evidence="1" id="KW-0805">Transcription regulation</keyword>
<dbReference type="Proteomes" id="UP000199024">
    <property type="component" value="Unassembled WGS sequence"/>
</dbReference>
<keyword evidence="7" id="KW-1185">Reference proteome</keyword>
<reference evidence="6 7" key="1">
    <citation type="submission" date="2016-10" db="EMBL/GenBank/DDBJ databases">
        <authorList>
            <person name="de Groot N.N."/>
        </authorList>
    </citation>
    <scope>NUCLEOTIDE SEQUENCE [LARGE SCALE GENOMIC DNA]</scope>
    <source>
        <strain evidence="6 7">DSM 21001</strain>
    </source>
</reference>
<dbReference type="InterPro" id="IPR001647">
    <property type="entry name" value="HTH_TetR"/>
</dbReference>
<evidence type="ECO:0000313" key="6">
    <source>
        <dbReference type="EMBL" id="SFS21212.1"/>
    </source>
</evidence>